<gene>
    <name evidence="2" type="ordered locus">Msil_3586</name>
</gene>
<accession>B8EIY0</accession>
<evidence type="ECO:0000313" key="2">
    <source>
        <dbReference type="EMBL" id="ACK52472.1"/>
    </source>
</evidence>
<dbReference type="eggNOG" id="COG4095">
    <property type="taxonomic scope" value="Bacteria"/>
</dbReference>
<proteinExistence type="predicted"/>
<dbReference type="OrthoDB" id="9814012at2"/>
<protein>
    <submittedName>
        <fullName evidence="2">Small membrane protein</fullName>
    </submittedName>
</protein>
<organism evidence="2 3">
    <name type="scientific">Methylocella silvestris (strain DSM 15510 / CIP 108128 / LMG 27833 / NCIMB 13906 / BL2)</name>
    <dbReference type="NCBI Taxonomy" id="395965"/>
    <lineage>
        <taxon>Bacteria</taxon>
        <taxon>Pseudomonadati</taxon>
        <taxon>Pseudomonadota</taxon>
        <taxon>Alphaproteobacteria</taxon>
        <taxon>Hyphomicrobiales</taxon>
        <taxon>Beijerinckiaceae</taxon>
        <taxon>Methylocella</taxon>
    </lineage>
</organism>
<sequence>MTELVGWSAAAILLLTICRQVYTQWRDRSSEGVSRWLFIGQITASIGFVIYSWLLGSWVFVATNAAMLLTAVAGQAIHSRNRRLSK</sequence>
<dbReference type="Proteomes" id="UP000002257">
    <property type="component" value="Chromosome"/>
</dbReference>
<evidence type="ECO:0000313" key="3">
    <source>
        <dbReference type="Proteomes" id="UP000002257"/>
    </source>
</evidence>
<feature type="transmembrane region" description="Helical" evidence="1">
    <location>
        <begin position="6"/>
        <end position="22"/>
    </location>
</feature>
<dbReference type="RefSeq" id="WP_012592540.1">
    <property type="nucleotide sequence ID" value="NC_011666.1"/>
</dbReference>
<dbReference type="EMBL" id="CP001280">
    <property type="protein sequence ID" value="ACK52472.1"/>
    <property type="molecule type" value="Genomic_DNA"/>
</dbReference>
<name>B8EIY0_METSB</name>
<dbReference type="Gene3D" id="1.20.1280.290">
    <property type="match status" value="1"/>
</dbReference>
<reference evidence="2 3" key="1">
    <citation type="journal article" date="2010" name="J. Bacteriol.">
        <title>Complete genome sequence of the aerobic facultative methanotroph Methylocella silvestris BL2.</title>
        <authorList>
            <person name="Chen Y."/>
            <person name="Crombie A."/>
            <person name="Rahman M.T."/>
            <person name="Dedysh S.N."/>
            <person name="Liesack W."/>
            <person name="Stott M.B."/>
            <person name="Alam M."/>
            <person name="Theisen A.R."/>
            <person name="Murrell J.C."/>
            <person name="Dunfield P.F."/>
        </authorList>
    </citation>
    <scope>NUCLEOTIDE SEQUENCE [LARGE SCALE GENOMIC DNA]</scope>
    <source>
        <strain evidence="3">DSM 15510 / CIP 108128 / LMG 27833 / NCIMB 13906 / BL2</strain>
    </source>
</reference>
<dbReference type="KEGG" id="msl:Msil_3586"/>
<keyword evidence="1" id="KW-0812">Transmembrane</keyword>
<keyword evidence="3" id="KW-1185">Reference proteome</keyword>
<keyword evidence="1" id="KW-1133">Transmembrane helix</keyword>
<dbReference type="AlphaFoldDB" id="B8EIY0"/>
<keyword evidence="1" id="KW-0472">Membrane</keyword>
<evidence type="ECO:0000256" key="1">
    <source>
        <dbReference type="SAM" id="Phobius"/>
    </source>
</evidence>
<feature type="transmembrane region" description="Helical" evidence="1">
    <location>
        <begin position="34"/>
        <end position="53"/>
    </location>
</feature>
<feature type="transmembrane region" description="Helical" evidence="1">
    <location>
        <begin position="59"/>
        <end position="77"/>
    </location>
</feature>
<dbReference type="HOGENOM" id="CLU_162754_0_0_5"/>